<comment type="caution">
    <text evidence="1">The sequence shown here is derived from an EMBL/GenBank/DDBJ whole genome shotgun (WGS) entry which is preliminary data.</text>
</comment>
<sequence>MDYLIILALLLSVGLTAAVYGYVKPTIVNLKAAVEHNKKTLRRIVDLMDKQAKCIKSLQAED</sequence>
<reference evidence="1" key="1">
    <citation type="journal article" date="2015" name="Nature">
        <title>Complex archaea that bridge the gap between prokaryotes and eukaryotes.</title>
        <authorList>
            <person name="Spang A."/>
            <person name="Saw J.H."/>
            <person name="Jorgensen S.L."/>
            <person name="Zaremba-Niedzwiedzka K."/>
            <person name="Martijn J."/>
            <person name="Lind A.E."/>
            <person name="van Eijk R."/>
            <person name="Schleper C."/>
            <person name="Guy L."/>
            <person name="Ettema T.J."/>
        </authorList>
    </citation>
    <scope>NUCLEOTIDE SEQUENCE</scope>
</reference>
<name>A0A0F9BDC6_9ZZZZ</name>
<accession>A0A0F9BDC6</accession>
<dbReference type="EMBL" id="LAZR01041495">
    <property type="protein sequence ID" value="KKL11847.1"/>
    <property type="molecule type" value="Genomic_DNA"/>
</dbReference>
<proteinExistence type="predicted"/>
<evidence type="ECO:0000313" key="1">
    <source>
        <dbReference type="EMBL" id="KKL11847.1"/>
    </source>
</evidence>
<gene>
    <name evidence="1" type="ORF">LCGC14_2541690</name>
</gene>
<organism evidence="1">
    <name type="scientific">marine sediment metagenome</name>
    <dbReference type="NCBI Taxonomy" id="412755"/>
    <lineage>
        <taxon>unclassified sequences</taxon>
        <taxon>metagenomes</taxon>
        <taxon>ecological metagenomes</taxon>
    </lineage>
</organism>
<dbReference type="AlphaFoldDB" id="A0A0F9BDC6"/>
<protein>
    <submittedName>
        <fullName evidence="1">Uncharacterized protein</fullName>
    </submittedName>
</protein>